<keyword evidence="1" id="KW-1133">Transmembrane helix</keyword>
<dbReference type="AlphaFoldDB" id="A0A8H5LWJ0"/>
<feature type="transmembrane region" description="Helical" evidence="1">
    <location>
        <begin position="93"/>
        <end position="117"/>
    </location>
</feature>
<proteinExistence type="predicted"/>
<evidence type="ECO:0000313" key="3">
    <source>
        <dbReference type="Proteomes" id="UP000559256"/>
    </source>
</evidence>
<reference evidence="2 3" key="1">
    <citation type="journal article" date="2020" name="ISME J.">
        <title>Uncovering the hidden diversity of litter-decomposition mechanisms in mushroom-forming fungi.</title>
        <authorList>
            <person name="Floudas D."/>
            <person name="Bentzer J."/>
            <person name="Ahren D."/>
            <person name="Johansson T."/>
            <person name="Persson P."/>
            <person name="Tunlid A."/>
        </authorList>
    </citation>
    <scope>NUCLEOTIDE SEQUENCE [LARGE SCALE GENOMIC DNA]</scope>
    <source>
        <strain evidence="2 3">CBS 291.85</strain>
    </source>
</reference>
<dbReference type="EMBL" id="JAACJM010000006">
    <property type="protein sequence ID" value="KAF5372173.1"/>
    <property type="molecule type" value="Genomic_DNA"/>
</dbReference>
<evidence type="ECO:0000313" key="2">
    <source>
        <dbReference type="EMBL" id="KAF5372173.1"/>
    </source>
</evidence>
<gene>
    <name evidence="2" type="ORF">D9758_004996</name>
</gene>
<feature type="transmembrane region" description="Helical" evidence="1">
    <location>
        <begin position="155"/>
        <end position="177"/>
    </location>
</feature>
<sequence length="398" mass="43718">MNTTPPLTITPFNVTTLAAFSNPYLALLPPDIARSAQVTIYVQVGALGMFIWDILMNLRGDYQIIVGPVPHHASSLAGCNSNKMIPRIGLPTVVYFISRLMTLGSQLSLTLFMIAPVPCTPTTHIIGVTSHLSMASTTLLFFFRVSALYHSHPYIRAIFFSFWIITVGLTSVANLLYTDVATLSLPGMQTQCVPLKFQRIFALIPALAILLHDTLVFLAISYKLYMNAHLAESSSNARGLGSRTGAFFFPGKKLPAFSRALLKDGQVYYLISSLCSTAVVALLLAPNVNDYYSLFLTPVEFAVLNSMACHVFRNVKLGRIQDREIDESHTISTMQFHGSSVVTPVSSGVHTVPSCPRENPSPSVIEAQTEADEETQTEGSMFGMRNDRAELMRDWNAL</sequence>
<accession>A0A8H5LWJ0</accession>
<comment type="caution">
    <text evidence="2">The sequence shown here is derived from an EMBL/GenBank/DDBJ whole genome shotgun (WGS) entry which is preliminary data.</text>
</comment>
<feature type="transmembrane region" description="Helical" evidence="1">
    <location>
        <begin position="267"/>
        <end position="285"/>
    </location>
</feature>
<keyword evidence="1" id="KW-0812">Transmembrane</keyword>
<feature type="transmembrane region" description="Helical" evidence="1">
    <location>
        <begin position="291"/>
        <end position="312"/>
    </location>
</feature>
<organism evidence="2 3">
    <name type="scientific">Tetrapyrgos nigripes</name>
    <dbReference type="NCBI Taxonomy" id="182062"/>
    <lineage>
        <taxon>Eukaryota</taxon>
        <taxon>Fungi</taxon>
        <taxon>Dikarya</taxon>
        <taxon>Basidiomycota</taxon>
        <taxon>Agaricomycotina</taxon>
        <taxon>Agaricomycetes</taxon>
        <taxon>Agaricomycetidae</taxon>
        <taxon>Agaricales</taxon>
        <taxon>Marasmiineae</taxon>
        <taxon>Marasmiaceae</taxon>
        <taxon>Tetrapyrgos</taxon>
    </lineage>
</organism>
<dbReference type="Proteomes" id="UP000559256">
    <property type="component" value="Unassembled WGS sequence"/>
</dbReference>
<feature type="transmembrane region" description="Helical" evidence="1">
    <location>
        <begin position="197"/>
        <end position="220"/>
    </location>
</feature>
<evidence type="ECO:0000256" key="1">
    <source>
        <dbReference type="SAM" id="Phobius"/>
    </source>
</evidence>
<protein>
    <submittedName>
        <fullName evidence="2">Uncharacterized protein</fullName>
    </submittedName>
</protein>
<keyword evidence="1" id="KW-0472">Membrane</keyword>
<keyword evidence="3" id="KW-1185">Reference proteome</keyword>
<name>A0A8H5LWJ0_9AGAR</name>
<dbReference type="OrthoDB" id="3038990at2759"/>
<feature type="transmembrane region" description="Helical" evidence="1">
    <location>
        <begin position="123"/>
        <end position="143"/>
    </location>
</feature>